<evidence type="ECO:0000313" key="7">
    <source>
        <dbReference type="Proteomes" id="UP000694871"/>
    </source>
</evidence>
<evidence type="ECO:0000256" key="3">
    <source>
        <dbReference type="ARBA" id="ARBA00022801"/>
    </source>
</evidence>
<evidence type="ECO:0000256" key="5">
    <source>
        <dbReference type="SAM" id="Coils"/>
    </source>
</evidence>
<dbReference type="InterPro" id="IPR051515">
    <property type="entry name" value="IRG"/>
</dbReference>
<dbReference type="InterPro" id="IPR007743">
    <property type="entry name" value="Immunity-related_GTPase-like"/>
</dbReference>
<feature type="coiled-coil region" evidence="5">
    <location>
        <begin position="7"/>
        <end position="43"/>
    </location>
</feature>
<dbReference type="RefSeq" id="XP_015271207.1">
    <property type="nucleotide sequence ID" value="XM_015415721.1"/>
</dbReference>
<keyword evidence="2" id="KW-0547">Nucleotide-binding</keyword>
<protein>
    <submittedName>
        <fullName evidence="8">Interferon-inducible GTPase 5-like</fullName>
    </submittedName>
</protein>
<comment type="similarity">
    <text evidence="1">Belongs to the TRAFAC class dynamin-like GTPase superfamily. IRG family.</text>
</comment>
<dbReference type="Proteomes" id="UP000694871">
    <property type="component" value="Unplaced"/>
</dbReference>
<evidence type="ECO:0000259" key="6">
    <source>
        <dbReference type="PROSITE" id="PS51716"/>
    </source>
</evidence>
<gene>
    <name evidence="8" type="primary">LOC107114276</name>
</gene>
<organism evidence="7 8">
    <name type="scientific">Gekko japonicus</name>
    <name type="common">Schlegel's Japanese gecko</name>
    <dbReference type="NCBI Taxonomy" id="146911"/>
    <lineage>
        <taxon>Eukaryota</taxon>
        <taxon>Metazoa</taxon>
        <taxon>Chordata</taxon>
        <taxon>Craniata</taxon>
        <taxon>Vertebrata</taxon>
        <taxon>Euteleostomi</taxon>
        <taxon>Lepidosauria</taxon>
        <taxon>Squamata</taxon>
        <taxon>Bifurcata</taxon>
        <taxon>Gekkota</taxon>
        <taxon>Gekkonidae</taxon>
        <taxon>Gekkoninae</taxon>
        <taxon>Gekko</taxon>
    </lineage>
</organism>
<dbReference type="SUPFAM" id="SSF52540">
    <property type="entry name" value="P-loop containing nucleoside triphosphate hydrolases"/>
    <property type="match status" value="1"/>
</dbReference>
<dbReference type="InterPro" id="IPR027417">
    <property type="entry name" value="P-loop_NTPase"/>
</dbReference>
<accession>A0ABM1KBX0</accession>
<sequence>MARTNSNESIKEDLAEMKSSLRQKRLQDVLANADKELKLLKNTTLDIAFTGVSGAGKSSLVNAFRNITDYEEGAAETGVKETTKNPERYPHPKFPELTLWDLPGIGTRAFKPKEYLEKVNFSRYDFFIIVASERFTENDTMLASEIRKMNKRFYFVRTKVDQAIDAERRKPNFSEAQTLEEIRKYCLCNLREEGAVDPRVFLISSWHLNMFDFPLLQKTLAGDLNDLKRPLLIMAMPAFSRENLQEKRAAMEALIWKKALVSCGVGVIPIPGLSLIFDIALLVDTMKDFCKAFGLDEDSLRNLAERVGKPIHVLKSAIKKTPMANQINPEFVRSLMTTSVVVGSAMVLEELSDFIPVFGSVFGGVNSFATTFYMLRGFLQDAVEDAESVLAKVAE</sequence>
<dbReference type="InterPro" id="IPR030385">
    <property type="entry name" value="G_IRG_dom"/>
</dbReference>
<keyword evidence="3" id="KW-0378">Hydrolase</keyword>
<proteinExistence type="inferred from homology"/>
<evidence type="ECO:0000256" key="2">
    <source>
        <dbReference type="ARBA" id="ARBA00022741"/>
    </source>
</evidence>
<dbReference type="PANTHER" id="PTHR32341:SF17">
    <property type="entry name" value="IRG-TYPE G DOMAIN-CONTAINING PROTEIN"/>
    <property type="match status" value="1"/>
</dbReference>
<dbReference type="PROSITE" id="PS51716">
    <property type="entry name" value="G_IRG"/>
    <property type="match status" value="1"/>
</dbReference>
<reference evidence="8" key="1">
    <citation type="submission" date="2025-08" db="UniProtKB">
        <authorList>
            <consortium name="RefSeq"/>
        </authorList>
    </citation>
    <scope>IDENTIFICATION</scope>
</reference>
<evidence type="ECO:0000256" key="1">
    <source>
        <dbReference type="ARBA" id="ARBA00005429"/>
    </source>
</evidence>
<keyword evidence="4" id="KW-0342">GTP-binding</keyword>
<feature type="domain" description="IRG-type G" evidence="6">
    <location>
        <begin position="43"/>
        <end position="223"/>
    </location>
</feature>
<evidence type="ECO:0000256" key="4">
    <source>
        <dbReference type="ARBA" id="ARBA00023134"/>
    </source>
</evidence>
<evidence type="ECO:0000313" key="8">
    <source>
        <dbReference type="RefSeq" id="XP_015271207.1"/>
    </source>
</evidence>
<dbReference type="GeneID" id="107114276"/>
<dbReference type="PANTHER" id="PTHR32341">
    <property type="entry name" value="INTERFERON-INDUCIBLE GTPASE"/>
    <property type="match status" value="1"/>
</dbReference>
<dbReference type="Gene3D" id="3.40.50.300">
    <property type="entry name" value="P-loop containing nucleotide triphosphate hydrolases"/>
    <property type="match status" value="1"/>
</dbReference>
<keyword evidence="7" id="KW-1185">Reference proteome</keyword>
<name>A0ABM1KBX0_GEKJA</name>
<keyword evidence="5" id="KW-0175">Coiled coil</keyword>
<dbReference type="Pfam" id="PF05049">
    <property type="entry name" value="IIGP"/>
    <property type="match status" value="1"/>
</dbReference>